<dbReference type="AlphaFoldDB" id="Q7WWW3"/>
<geneLocation type="plasmid" evidence="1 3">
    <name>megaplasmid pHG1</name>
</geneLocation>
<gene>
    <name evidence="1" type="ordered locus">PHG379</name>
    <name evidence="2" type="ORF">E6A55_34150</name>
</gene>
<dbReference type="Proteomes" id="UP000296079">
    <property type="component" value="Plasmid pHG1"/>
</dbReference>
<dbReference type="KEGG" id="reh:PHG379"/>
<dbReference type="OrthoDB" id="8967095at2"/>
<protein>
    <submittedName>
        <fullName evidence="1">Uncharacterized protein</fullName>
    </submittedName>
</protein>
<geneLocation type="plasmid" evidence="2">
    <name>pHG1</name>
</geneLocation>
<dbReference type="EMBL" id="CP039289">
    <property type="protein sequence ID" value="QCC05597.1"/>
    <property type="molecule type" value="Genomic_DNA"/>
</dbReference>
<sequence>MQRITEAVDCALCHMPASRWALRQSSDGYMYDCPACGGRYSIGTSALARAKNGEVPPGLLADVRHAIARGDIPRVGRTASEWHPLDVVGRQDADADL</sequence>
<dbReference type="EMBL" id="AY305378">
    <property type="protein sequence ID" value="AAP86128.1"/>
    <property type="molecule type" value="Genomic_DNA"/>
</dbReference>
<proteinExistence type="predicted"/>
<organism evidence="1 3">
    <name type="scientific">Cupriavidus necator (strain ATCC 17699 / DSM 428 / KCTC 22496 / NCIMB 10442 / H16 / Stanier 337)</name>
    <name type="common">Ralstonia eutropha</name>
    <dbReference type="NCBI Taxonomy" id="381666"/>
    <lineage>
        <taxon>Bacteria</taxon>
        <taxon>Pseudomonadati</taxon>
        <taxon>Pseudomonadota</taxon>
        <taxon>Betaproteobacteria</taxon>
        <taxon>Burkholderiales</taxon>
        <taxon>Burkholderiaceae</taxon>
        <taxon>Cupriavidus</taxon>
    </lineage>
</organism>
<reference evidence="2 4" key="2">
    <citation type="submission" date="2019-04" db="EMBL/GenBank/DDBJ databases">
        <title>Long-read de novo sequencing of Cupriavidus necator H16.</title>
        <authorList>
            <person name="Little G.T."/>
            <person name="Ehsaan M."/>
            <person name="Arenas-Lopez C."/>
            <person name="Jawed K."/>
            <person name="Winzer K."/>
            <person name="Kovacs K."/>
            <person name="Malys N."/>
            <person name="Minton N.P."/>
        </authorList>
    </citation>
    <scope>NUCLEOTIDE SEQUENCE [LARGE SCALE GENOMIC DNA]</scope>
    <source>
        <strain evidence="2 4">H16</strain>
        <plasmid evidence="4">phg1</plasmid>
        <plasmid evidence="2">pHG1</plasmid>
    </source>
</reference>
<dbReference type="RefSeq" id="WP_011154291.1">
    <property type="nucleotide sequence ID" value="NC_005241.1"/>
</dbReference>
<evidence type="ECO:0000313" key="4">
    <source>
        <dbReference type="Proteomes" id="UP000296079"/>
    </source>
</evidence>
<dbReference type="HOGENOM" id="CLU_2342066_0_0_4"/>
<evidence type="ECO:0000313" key="1">
    <source>
        <dbReference type="EMBL" id="AAP86128.1"/>
    </source>
</evidence>
<name>Q7WWW3_CUPNH</name>
<keyword evidence="3" id="KW-1185">Reference proteome</keyword>
<keyword evidence="1" id="KW-0614">Plasmid</keyword>
<dbReference type="PATRIC" id="fig|381666.6.peg.310"/>
<accession>Q7WWW3</accession>
<dbReference type="Proteomes" id="UP000008210">
    <property type="component" value="Plasmid megaplasmid pHG1"/>
</dbReference>
<geneLocation type="plasmid" evidence="4">
    <name>phg1</name>
</geneLocation>
<reference evidence="1 3" key="1">
    <citation type="journal article" date="2003" name="J. Mol. Biol.">
        <title>Complete nucleotide sequence of pHG1: a Ralstonia eutropha H16 megaplasmid encoding key enzymes of H(2)-based lithoautotrophy and anaerobiosis.</title>
        <authorList>
            <person name="Schwartz E."/>
            <person name="Henne A."/>
            <person name="Cramm R."/>
            <person name="Eitinger T."/>
            <person name="Friedrich B."/>
            <person name="Gottschalk G."/>
        </authorList>
    </citation>
    <scope>NUCLEOTIDE SEQUENCE [LARGE SCALE GENOMIC DNA]</scope>
    <source>
        <strain evidence="3">ATCC 17699 / DSM 428 / KCTC 22496 / NCIMB 10442 / H16 / Stanier 337</strain>
        <strain evidence="1">H16</strain>
        <plasmid evidence="1 3">megaplasmid pHG1</plasmid>
    </source>
</reference>
<evidence type="ECO:0000313" key="2">
    <source>
        <dbReference type="EMBL" id="QCC05597.1"/>
    </source>
</evidence>
<evidence type="ECO:0000313" key="3">
    <source>
        <dbReference type="Proteomes" id="UP000008210"/>
    </source>
</evidence>